<sequence>MKAKINADRLVMQSVMGMVRHPSIGGSPYRLDTQGQAHLLPATGAITYNVKIGDSVFAMECDHVEPGVTTKNPDTGENAAYNHLACIGNTATVISGDAKGHKGFVTGKHGGVEHVMIYFPAQTLDLLAIGDRIQVRAQGQGMKIEGFEDTVSAMNLDPNLFEKMNITVQDGRLQVPVAARVPAYLMGSGIGALSAYSGDYDIMTADKAVLRQYGLDKLRYGDIVLLENCDTTFGRGYLTGAATIGVVVHSDCIRMGHGPGVTSLLSAKLPVLEGVISEGANLADYMGV</sequence>
<dbReference type="Gene3D" id="2.102.30.10">
    <property type="entry name" value="tm1086 (SG structure) domain"/>
    <property type="match status" value="1"/>
</dbReference>
<dbReference type="InterPro" id="IPR048399">
    <property type="entry name" value="DUF4438_C"/>
</dbReference>
<dbReference type="InterPro" id="IPR044910">
    <property type="entry name" value="TM_1086_SG_dom"/>
</dbReference>
<dbReference type="Gene3D" id="4.10.1180.10">
    <property type="entry name" value="tm1086 domain"/>
    <property type="match status" value="1"/>
</dbReference>
<dbReference type="EMBL" id="DVFI01000099">
    <property type="protein sequence ID" value="HIQ63351.1"/>
    <property type="molecule type" value="Genomic_DNA"/>
</dbReference>
<dbReference type="Proteomes" id="UP000886819">
    <property type="component" value="Unassembled WGS sequence"/>
</dbReference>
<reference evidence="3" key="2">
    <citation type="journal article" date="2021" name="PeerJ">
        <title>Extensive microbial diversity within the chicken gut microbiome revealed by metagenomics and culture.</title>
        <authorList>
            <person name="Gilroy R."/>
            <person name="Ravi A."/>
            <person name="Getino M."/>
            <person name="Pursley I."/>
            <person name="Horton D.L."/>
            <person name="Alikhan N.F."/>
            <person name="Baker D."/>
            <person name="Gharbi K."/>
            <person name="Hall N."/>
            <person name="Watson M."/>
            <person name="Adriaenssens E.M."/>
            <person name="Foster-Nyarko E."/>
            <person name="Jarju S."/>
            <person name="Secka A."/>
            <person name="Antonio M."/>
            <person name="Oren A."/>
            <person name="Chaudhuri R.R."/>
            <person name="La Ragione R."/>
            <person name="Hildebrand F."/>
            <person name="Pallen M.J."/>
        </authorList>
    </citation>
    <scope>NUCLEOTIDE SEQUENCE</scope>
    <source>
        <strain evidence="3">ChiHile30-977</strain>
    </source>
</reference>
<evidence type="ECO:0000259" key="2">
    <source>
        <dbReference type="Pfam" id="PF20999"/>
    </source>
</evidence>
<reference evidence="3" key="1">
    <citation type="submission" date="2020-10" db="EMBL/GenBank/DDBJ databases">
        <authorList>
            <person name="Gilroy R."/>
        </authorList>
    </citation>
    <scope>NUCLEOTIDE SEQUENCE</scope>
    <source>
        <strain evidence="3">ChiHile30-977</strain>
    </source>
</reference>
<dbReference type="InterPro" id="IPR044909">
    <property type="entry name" value="TM_1086_sf"/>
</dbReference>
<evidence type="ECO:0000313" key="4">
    <source>
        <dbReference type="Proteomes" id="UP000886819"/>
    </source>
</evidence>
<feature type="domain" description="DUF4438" evidence="2">
    <location>
        <begin position="163"/>
        <end position="286"/>
    </location>
</feature>
<gene>
    <name evidence="3" type="ORF">IAA66_07155</name>
</gene>
<dbReference type="Pfam" id="PF14505">
    <property type="entry name" value="DUF4438"/>
    <property type="match status" value="1"/>
</dbReference>
<evidence type="ECO:0000259" key="1">
    <source>
        <dbReference type="Pfam" id="PF14505"/>
    </source>
</evidence>
<name>A0A9D1CIQ0_9FIRM</name>
<accession>A0A9D1CIQ0</accession>
<evidence type="ECO:0000313" key="3">
    <source>
        <dbReference type="EMBL" id="HIQ63351.1"/>
    </source>
</evidence>
<dbReference type="InterPro" id="IPR029433">
    <property type="entry name" value="DUF4438_N"/>
</dbReference>
<organism evidence="3 4">
    <name type="scientific">Candidatus Avichristensenella intestinipullorum</name>
    <dbReference type="NCBI Taxonomy" id="2840693"/>
    <lineage>
        <taxon>Bacteria</taxon>
        <taxon>Bacillati</taxon>
        <taxon>Bacillota</taxon>
        <taxon>Clostridia</taxon>
        <taxon>Candidatus Avichristensenella</taxon>
    </lineage>
</organism>
<comment type="caution">
    <text evidence="3">The sequence shown here is derived from an EMBL/GenBank/DDBJ whole genome shotgun (WGS) entry which is preliminary data.</text>
</comment>
<proteinExistence type="predicted"/>
<dbReference type="AlphaFoldDB" id="A0A9D1CIQ0"/>
<feature type="domain" description="DUF4438" evidence="1">
    <location>
        <begin position="29"/>
        <end position="162"/>
    </location>
</feature>
<dbReference type="Pfam" id="PF20999">
    <property type="entry name" value="DUF4438_C"/>
    <property type="match status" value="1"/>
</dbReference>
<dbReference type="Gene3D" id="2.40.10.170">
    <property type="match status" value="1"/>
</dbReference>
<protein>
    <submittedName>
        <fullName evidence="3">DUF4438 domain-containing protein</fullName>
    </submittedName>
</protein>